<dbReference type="PANTHER" id="PTHR12461:SF83">
    <property type="entry name" value="JMJC DOMAIN-CONTAINING PROTEIN"/>
    <property type="match status" value="1"/>
</dbReference>
<feature type="domain" description="JmjC" evidence="1">
    <location>
        <begin position="135"/>
        <end position="323"/>
    </location>
</feature>
<dbReference type="FunFam" id="2.60.120.10:FF:000299">
    <property type="entry name" value="Predicted protein"/>
    <property type="match status" value="1"/>
</dbReference>
<name>A0AA35S728_GEOBA</name>
<dbReference type="Proteomes" id="UP001174909">
    <property type="component" value="Unassembled WGS sequence"/>
</dbReference>
<comment type="caution">
    <text evidence="2">The sequence shown here is derived from an EMBL/GenBank/DDBJ whole genome shotgun (WGS) entry which is preliminary data.</text>
</comment>
<dbReference type="SMART" id="SM00558">
    <property type="entry name" value="JmjC"/>
    <property type="match status" value="1"/>
</dbReference>
<dbReference type="AlphaFoldDB" id="A0AA35S728"/>
<protein>
    <submittedName>
        <fullName evidence="2">Bifunctional peptidase and (3S)-lysyl hydroxylase Jmjd7</fullName>
    </submittedName>
</protein>
<dbReference type="InterPro" id="IPR041667">
    <property type="entry name" value="Cupin_8"/>
</dbReference>
<reference evidence="2" key="1">
    <citation type="submission" date="2023-03" db="EMBL/GenBank/DDBJ databases">
        <authorList>
            <person name="Steffen K."/>
            <person name="Cardenas P."/>
        </authorList>
    </citation>
    <scope>NUCLEOTIDE SEQUENCE</scope>
</reference>
<accession>A0AA35S728</accession>
<dbReference type="PANTHER" id="PTHR12461">
    <property type="entry name" value="HYPOXIA-INDUCIBLE FACTOR 1 ALPHA INHIBITOR-RELATED"/>
    <property type="match status" value="1"/>
</dbReference>
<evidence type="ECO:0000313" key="3">
    <source>
        <dbReference type="Proteomes" id="UP001174909"/>
    </source>
</evidence>
<proteinExistence type="predicted"/>
<dbReference type="EMBL" id="CASHTH010002090">
    <property type="protein sequence ID" value="CAI8024675.1"/>
    <property type="molecule type" value="Genomic_DNA"/>
</dbReference>
<dbReference type="Pfam" id="PF13621">
    <property type="entry name" value="Cupin_8"/>
    <property type="match status" value="1"/>
</dbReference>
<sequence length="333" mass="39292">MHQHIMQNLYHPSEPVGKCLRLRKPPSKPDFFRDYAFRSRPVIVENAVQNWPAFKKWTAEYLRERYGERQVHIKLTPDGVFEGVESARIWSDYRQDWIPEAVKSQLQFPDLVVVRPATSEMRFSDFLDFIASGNRTFSAYLEYSSIPYYMPSLQQDIFELPFVGGELEVKHLNMWLSDGNTLGKLHFDPYDNLLCQVSGEKHVTLFDPHHNENLYEAHIPEAILSYSPRTGHFSRQRLLESTSMVMSPVDIQDPDLVRFPRFSRAHRLECDLGPGDVLFMPAFWWHEVRSRPDLRERRNLAVNFWYEPVLTKEFPCPECRLQFNFNNRHLLGK</sequence>
<organism evidence="2 3">
    <name type="scientific">Geodia barretti</name>
    <name type="common">Barrett's horny sponge</name>
    <dbReference type="NCBI Taxonomy" id="519541"/>
    <lineage>
        <taxon>Eukaryota</taxon>
        <taxon>Metazoa</taxon>
        <taxon>Porifera</taxon>
        <taxon>Demospongiae</taxon>
        <taxon>Heteroscleromorpha</taxon>
        <taxon>Tetractinellida</taxon>
        <taxon>Astrophorina</taxon>
        <taxon>Geodiidae</taxon>
        <taxon>Geodia</taxon>
    </lineage>
</organism>
<gene>
    <name evidence="2" type="ORF">GBAR_LOCUS14331</name>
</gene>
<keyword evidence="3" id="KW-1185">Reference proteome</keyword>
<dbReference type="InterPro" id="IPR003347">
    <property type="entry name" value="JmjC_dom"/>
</dbReference>
<evidence type="ECO:0000259" key="1">
    <source>
        <dbReference type="PROSITE" id="PS51184"/>
    </source>
</evidence>
<dbReference type="PROSITE" id="PS51184">
    <property type="entry name" value="JMJC"/>
    <property type="match status" value="1"/>
</dbReference>
<dbReference type="SUPFAM" id="SSF51197">
    <property type="entry name" value="Clavaminate synthase-like"/>
    <property type="match status" value="1"/>
</dbReference>
<evidence type="ECO:0000313" key="2">
    <source>
        <dbReference type="EMBL" id="CAI8024675.1"/>
    </source>
</evidence>
<dbReference type="Gene3D" id="2.60.120.10">
    <property type="entry name" value="Jelly Rolls"/>
    <property type="match status" value="1"/>
</dbReference>
<dbReference type="InterPro" id="IPR014710">
    <property type="entry name" value="RmlC-like_jellyroll"/>
</dbReference>